<evidence type="ECO:0000256" key="1">
    <source>
        <dbReference type="ARBA" id="ARBA00004123"/>
    </source>
</evidence>
<feature type="domain" description="Nitric oxide synthase-interacting protein zinc-finger" evidence="5">
    <location>
        <begin position="4"/>
        <end position="74"/>
    </location>
</feature>
<evidence type="ECO:0000313" key="6">
    <source>
        <dbReference type="EMBL" id="KAJ5068308.1"/>
    </source>
</evidence>
<proteinExistence type="inferred from homology"/>
<name>A0A9Q0R6J1_ANAIG</name>
<protein>
    <submittedName>
        <fullName evidence="6">Enos interacting protein</fullName>
    </submittedName>
</protein>
<keyword evidence="4" id="KW-0175">Coiled coil</keyword>
<gene>
    <name evidence="6" type="ORF">M0811_12420</name>
</gene>
<dbReference type="GO" id="GO:0005634">
    <property type="term" value="C:nucleus"/>
    <property type="evidence" value="ECO:0007669"/>
    <property type="project" value="UniProtKB-SubCell"/>
</dbReference>
<accession>A0A9Q0R6J1</accession>
<dbReference type="InterPro" id="IPR013083">
    <property type="entry name" value="Znf_RING/FYVE/PHD"/>
</dbReference>
<keyword evidence="7" id="KW-1185">Reference proteome</keyword>
<dbReference type="Gene3D" id="3.30.40.10">
    <property type="entry name" value="Zinc/RING finger domain, C3HC4 (zinc finger)"/>
    <property type="match status" value="1"/>
</dbReference>
<comment type="caution">
    <text evidence="6">The sequence shown here is derived from an EMBL/GenBank/DDBJ whole genome shotgun (WGS) entry which is preliminary data.</text>
</comment>
<dbReference type="PANTHER" id="PTHR13063:SF10">
    <property type="entry name" value="NITRIC OXIDE SYNTHASE-INTERACTING PROTEIN"/>
    <property type="match status" value="1"/>
</dbReference>
<evidence type="ECO:0000256" key="4">
    <source>
        <dbReference type="SAM" id="Coils"/>
    </source>
</evidence>
<evidence type="ECO:0000313" key="7">
    <source>
        <dbReference type="Proteomes" id="UP001149090"/>
    </source>
</evidence>
<dbReference type="Pfam" id="PF15906">
    <property type="entry name" value="zf-NOSIP"/>
    <property type="match status" value="1"/>
</dbReference>
<dbReference type="EMBL" id="JAPDFW010000117">
    <property type="protein sequence ID" value="KAJ5068308.1"/>
    <property type="molecule type" value="Genomic_DNA"/>
</dbReference>
<sequence length="237" mass="27545">MSRHSQNATAKAFFTYAEKQKLSYGTRKKIIGGHSLKGFEMCSLCLQPVINPMSCQKGHLFCKKCILEYFLSQKKEKQKQIEEWKKQQKQIELEKKSSILSALDSEIYSFHKTECSALPKRKSNNFQDSNQKNPQIIVPLHKIPQTKENILQNDPVYLQSIEKKKKFDEIRKQDNQLKDKSKNDIKSFWVPSKTPKANDSIVKKPSENILCPEGGEPIRYKRLIEVNFTLVPKIEEI</sequence>
<reference evidence="6" key="1">
    <citation type="submission" date="2022-10" db="EMBL/GenBank/DDBJ databases">
        <title>Novel sulphate-reducing endosymbionts in the free-living metamonad Anaeramoeba.</title>
        <authorList>
            <person name="Jerlstrom-Hultqvist J."/>
            <person name="Cepicka I."/>
            <person name="Gallot-Lavallee L."/>
            <person name="Salas-Leiva D."/>
            <person name="Curtis B.A."/>
            <person name="Zahonova K."/>
            <person name="Pipaliya S."/>
            <person name="Dacks J."/>
            <person name="Roger A.J."/>
        </authorList>
    </citation>
    <scope>NUCLEOTIDE SEQUENCE</scope>
    <source>
        <strain evidence="6">BMAN</strain>
    </source>
</reference>
<dbReference type="SUPFAM" id="SSF57850">
    <property type="entry name" value="RING/U-box"/>
    <property type="match status" value="1"/>
</dbReference>
<dbReference type="InterPro" id="IPR016818">
    <property type="entry name" value="NOSIP"/>
</dbReference>
<organism evidence="6 7">
    <name type="scientific">Anaeramoeba ignava</name>
    <name type="common">Anaerobic marine amoeba</name>
    <dbReference type="NCBI Taxonomy" id="1746090"/>
    <lineage>
        <taxon>Eukaryota</taxon>
        <taxon>Metamonada</taxon>
        <taxon>Anaeramoebidae</taxon>
        <taxon>Anaeramoeba</taxon>
    </lineage>
</organism>
<dbReference type="OrthoDB" id="116827at2759"/>
<evidence type="ECO:0000259" key="5">
    <source>
        <dbReference type="Pfam" id="PF15906"/>
    </source>
</evidence>
<evidence type="ECO:0000256" key="3">
    <source>
        <dbReference type="ARBA" id="ARBA00023242"/>
    </source>
</evidence>
<comment type="similarity">
    <text evidence="2">Belongs to the NOSIP family.</text>
</comment>
<comment type="subcellular location">
    <subcellularLocation>
        <location evidence="1">Nucleus</location>
    </subcellularLocation>
</comment>
<dbReference type="InterPro" id="IPR031790">
    <property type="entry name" value="Znf-NOSIP"/>
</dbReference>
<keyword evidence="3" id="KW-0539">Nucleus</keyword>
<feature type="coiled-coil region" evidence="4">
    <location>
        <begin position="67"/>
        <end position="94"/>
    </location>
</feature>
<dbReference type="Proteomes" id="UP001149090">
    <property type="component" value="Unassembled WGS sequence"/>
</dbReference>
<dbReference type="PANTHER" id="PTHR13063">
    <property type="entry name" value="ENOS INTERACTING PROTEIN"/>
    <property type="match status" value="1"/>
</dbReference>
<dbReference type="GO" id="GO:0061630">
    <property type="term" value="F:ubiquitin protein ligase activity"/>
    <property type="evidence" value="ECO:0007669"/>
    <property type="project" value="InterPro"/>
</dbReference>
<dbReference type="AlphaFoldDB" id="A0A9Q0R6J1"/>
<evidence type="ECO:0000256" key="2">
    <source>
        <dbReference type="ARBA" id="ARBA00008126"/>
    </source>
</evidence>